<keyword evidence="4" id="KW-1185">Reference proteome</keyword>
<proteinExistence type="predicted"/>
<dbReference type="PANTHER" id="PTHR10424">
    <property type="entry name" value="VIRAL ENVELOPE PROTEIN"/>
    <property type="match status" value="1"/>
</dbReference>
<name>A0ABI7VZK0_FELCA</name>
<feature type="transmembrane region" description="Helical" evidence="2">
    <location>
        <begin position="353"/>
        <end position="374"/>
    </location>
</feature>
<feature type="region of interest" description="Disordered" evidence="1">
    <location>
        <begin position="136"/>
        <end position="163"/>
    </location>
</feature>
<reference evidence="3" key="2">
    <citation type="submission" date="2025-08" db="UniProtKB">
        <authorList>
            <consortium name="Ensembl"/>
        </authorList>
    </citation>
    <scope>IDENTIFICATION</scope>
    <source>
        <strain evidence="3">breed Abyssinian</strain>
    </source>
</reference>
<dbReference type="Gene3D" id="3.90.310.10">
    <property type="entry name" value="ENV polyprotein, receptor-binding domain"/>
    <property type="match status" value="1"/>
</dbReference>
<organism evidence="3 4">
    <name type="scientific">Felis catus</name>
    <name type="common">Cat</name>
    <name type="synonym">Felis silvestris catus</name>
    <dbReference type="NCBI Taxonomy" id="9685"/>
    <lineage>
        <taxon>Eukaryota</taxon>
        <taxon>Metazoa</taxon>
        <taxon>Chordata</taxon>
        <taxon>Craniata</taxon>
        <taxon>Vertebrata</taxon>
        <taxon>Euteleostomi</taxon>
        <taxon>Mammalia</taxon>
        <taxon>Eutheria</taxon>
        <taxon>Laurasiatheria</taxon>
        <taxon>Carnivora</taxon>
        <taxon>Feliformia</taxon>
        <taxon>Felidae</taxon>
        <taxon>Felinae</taxon>
        <taxon>Felis</taxon>
    </lineage>
</organism>
<keyword evidence="2" id="KW-1133">Transmembrane helix</keyword>
<dbReference type="GeneTree" id="ENSGT00690000102286"/>
<reference evidence="3" key="3">
    <citation type="submission" date="2025-09" db="UniProtKB">
        <authorList>
            <consortium name="Ensembl"/>
        </authorList>
    </citation>
    <scope>IDENTIFICATION</scope>
    <source>
        <strain evidence="3">breed Abyssinian</strain>
    </source>
</reference>
<evidence type="ECO:0000313" key="3">
    <source>
        <dbReference type="Ensembl" id="ENSFCTP00005003543.1"/>
    </source>
</evidence>
<reference evidence="3 4" key="1">
    <citation type="submission" date="2021-02" db="EMBL/GenBank/DDBJ databases">
        <title>Safari Cat Assemblies.</title>
        <authorList>
            <person name="Bredemeyer K.R."/>
            <person name="Murphy W.J."/>
        </authorList>
    </citation>
    <scope>NUCLEOTIDE SEQUENCE [LARGE SCALE GENOMIC DNA]</scope>
</reference>
<evidence type="ECO:0000313" key="4">
    <source>
        <dbReference type="Proteomes" id="UP000823872"/>
    </source>
</evidence>
<evidence type="ECO:0000256" key="1">
    <source>
        <dbReference type="SAM" id="MobiDB-lite"/>
    </source>
</evidence>
<sequence length="383" mass="42896">MEGGKWRQLQRRVSISRNGFYACPGFRTGAMRRTCGGFETLYCAAWSCITSNDGEWKWEVKPQFIEMSYDRPCTRTRYDENCNLIRVRFTEEGKKDRRWVLGLTWGLYLYQRPLFGTAIQIKLKVSPLVQPVGPNQILGKNKNKKRDEPIPRQIPTTPSSRTHLLTPGVKAQAVQENQNPEGIDSLWKLLTAAYEALNRSDPEATRACWLCYDIKPPFHEAIGLAAPFSQSGEESPAACKWNRKGPGLTLQAVTGNGTCIGKVPSSHIQLCAPTNYSIDESKWIIPAPDSWWICSKTGLTPCVSRDVFNSSPEYCIMVLVFPKVIYHQENVVYDLWTEGTEARESIRTKREPFMAITLATLFGLGTIGAGTGLITSHPAAGVQ</sequence>
<dbReference type="InterPro" id="IPR008981">
    <property type="entry name" value="FMuLV_rcpt-bd"/>
</dbReference>
<dbReference type="Pfam" id="PF00429">
    <property type="entry name" value="TLV_coat"/>
    <property type="match status" value="1"/>
</dbReference>
<feature type="compositionally biased region" description="Polar residues" evidence="1">
    <location>
        <begin position="154"/>
        <end position="163"/>
    </location>
</feature>
<dbReference type="SUPFAM" id="SSF49830">
    <property type="entry name" value="ENV polyprotein, receptor-binding domain"/>
    <property type="match status" value="1"/>
</dbReference>
<dbReference type="Proteomes" id="UP000823872">
    <property type="component" value="Chromosome E2"/>
</dbReference>
<keyword evidence="2" id="KW-0472">Membrane</keyword>
<dbReference type="InterPro" id="IPR018154">
    <property type="entry name" value="TLV/ENV_coat_polyprotein"/>
</dbReference>
<evidence type="ECO:0008006" key="5">
    <source>
        <dbReference type="Google" id="ProtNLM"/>
    </source>
</evidence>
<protein>
    <recommendedName>
        <fullName evidence="5">Envelope glycoprotein</fullName>
    </recommendedName>
</protein>
<dbReference type="PANTHER" id="PTHR10424:SF82">
    <property type="entry name" value="ENVELOPE GLYCOPROTEIN-RELATED"/>
    <property type="match status" value="1"/>
</dbReference>
<keyword evidence="2" id="KW-0812">Transmembrane</keyword>
<accession>A0ABI7VZK0</accession>
<evidence type="ECO:0000256" key="2">
    <source>
        <dbReference type="SAM" id="Phobius"/>
    </source>
</evidence>
<dbReference type="Ensembl" id="ENSFCTT00005005694.1">
    <property type="protein sequence ID" value="ENSFCTP00005003543.1"/>
    <property type="gene ID" value="ENSFCTG00005002166.1"/>
</dbReference>